<dbReference type="InterPro" id="IPR033985">
    <property type="entry name" value="SusD-like_N"/>
</dbReference>
<evidence type="ECO:0000256" key="4">
    <source>
        <dbReference type="ARBA" id="ARBA00023237"/>
    </source>
</evidence>
<keyword evidence="4" id="KW-0998">Cell outer membrane</keyword>
<comment type="subcellular location">
    <subcellularLocation>
        <location evidence="1">Cell outer membrane</location>
    </subcellularLocation>
</comment>
<proteinExistence type="predicted"/>
<dbReference type="Pfam" id="PF14322">
    <property type="entry name" value="SusD-like_3"/>
    <property type="match status" value="1"/>
</dbReference>
<protein>
    <submittedName>
        <fullName evidence="7">SusD family protein</fullName>
    </submittedName>
</protein>
<sequence length="537" mass="58664">MKKNKLYIAVIAFLALTSCSKTFLNTEDVTTASDQNFYKTPSDAYKALVGVYAGLKIANTDGFPAYSEVLSDNAFGGTGYGDGKGWQAMDEFDPTVSPADQNLFSSVWSDYYTAIYRANMLLKNIGQVNWSGSVDNTKMYTAETKFIRAYCYFDMVRFFGNIPLLTAPSNDNVPQANPDSVYSVITRDLKYAIENLPSTTYPNQDKATYGHVTKWAAEALMARVYLYYTGYYGKSDLVGVVTKANALSYVEDIIANGGFGLVDNFANLWPAASVNNYAGEDNKETVFAIKYTYTGDWSGNSDGNSWMVMFGIRYGVNTQITPYAQGWGGCTVNAKLWNAYSAADTVRQKASIISIADEGLPRGGSATDIQKDQREYTGYYWKKYTPMSDAAGRSLAEKLGSPSFMIGQYEDYVSIRYADVLLMAAELGSSNAQAYFDAVRKRALGAGFVQTPVNQANIMGERRLEFAGEGIRYWDLLRQGVSVAASTIAETATLLTGGAPATTTISAAKIQTTKGLSQIPNTQVTLSNGVLKQNAGW</sequence>
<gene>
    <name evidence="7" type="ORF">GALL_200410</name>
</gene>
<dbReference type="Gene3D" id="1.25.40.390">
    <property type="match status" value="1"/>
</dbReference>
<dbReference type="EMBL" id="MLJW01000125">
    <property type="protein sequence ID" value="OIQ97989.1"/>
    <property type="molecule type" value="Genomic_DNA"/>
</dbReference>
<reference evidence="7" key="1">
    <citation type="submission" date="2016-10" db="EMBL/GenBank/DDBJ databases">
        <title>Sequence of Gallionella enrichment culture.</title>
        <authorList>
            <person name="Poehlein A."/>
            <person name="Muehling M."/>
            <person name="Daniel R."/>
        </authorList>
    </citation>
    <scope>NUCLEOTIDE SEQUENCE</scope>
</reference>
<evidence type="ECO:0000256" key="2">
    <source>
        <dbReference type="ARBA" id="ARBA00022729"/>
    </source>
</evidence>
<accession>A0A1J5SCN7</accession>
<name>A0A1J5SCN7_9ZZZZ</name>
<dbReference type="SUPFAM" id="SSF48452">
    <property type="entry name" value="TPR-like"/>
    <property type="match status" value="1"/>
</dbReference>
<evidence type="ECO:0000259" key="6">
    <source>
        <dbReference type="Pfam" id="PF14322"/>
    </source>
</evidence>
<dbReference type="InterPro" id="IPR012944">
    <property type="entry name" value="SusD_RagB_dom"/>
</dbReference>
<evidence type="ECO:0000313" key="7">
    <source>
        <dbReference type="EMBL" id="OIQ97989.1"/>
    </source>
</evidence>
<organism evidence="7">
    <name type="scientific">mine drainage metagenome</name>
    <dbReference type="NCBI Taxonomy" id="410659"/>
    <lineage>
        <taxon>unclassified sequences</taxon>
        <taxon>metagenomes</taxon>
        <taxon>ecological metagenomes</taxon>
    </lineage>
</organism>
<dbReference type="PROSITE" id="PS51257">
    <property type="entry name" value="PROKAR_LIPOPROTEIN"/>
    <property type="match status" value="1"/>
</dbReference>
<evidence type="ECO:0000259" key="5">
    <source>
        <dbReference type="Pfam" id="PF07980"/>
    </source>
</evidence>
<feature type="domain" description="SusD-like N-terminal" evidence="6">
    <location>
        <begin position="100"/>
        <end position="226"/>
    </location>
</feature>
<feature type="domain" description="RagB/SusD" evidence="5">
    <location>
        <begin position="362"/>
        <end position="537"/>
    </location>
</feature>
<dbReference type="CDD" id="cd08977">
    <property type="entry name" value="SusD"/>
    <property type="match status" value="1"/>
</dbReference>
<keyword evidence="3" id="KW-0472">Membrane</keyword>
<dbReference type="InterPro" id="IPR011990">
    <property type="entry name" value="TPR-like_helical_dom_sf"/>
</dbReference>
<dbReference type="GO" id="GO:0009279">
    <property type="term" value="C:cell outer membrane"/>
    <property type="evidence" value="ECO:0007669"/>
    <property type="project" value="UniProtKB-SubCell"/>
</dbReference>
<dbReference type="AlphaFoldDB" id="A0A1J5SCN7"/>
<keyword evidence="2" id="KW-0732">Signal</keyword>
<evidence type="ECO:0000256" key="1">
    <source>
        <dbReference type="ARBA" id="ARBA00004442"/>
    </source>
</evidence>
<comment type="caution">
    <text evidence="7">The sequence shown here is derived from an EMBL/GenBank/DDBJ whole genome shotgun (WGS) entry which is preliminary data.</text>
</comment>
<dbReference type="Pfam" id="PF07980">
    <property type="entry name" value="SusD_RagB"/>
    <property type="match status" value="1"/>
</dbReference>
<evidence type="ECO:0000256" key="3">
    <source>
        <dbReference type="ARBA" id="ARBA00023136"/>
    </source>
</evidence>